<evidence type="ECO:0000256" key="1">
    <source>
        <dbReference type="ARBA" id="ARBA00022723"/>
    </source>
</evidence>
<feature type="compositionally biased region" description="Low complexity" evidence="7">
    <location>
        <begin position="842"/>
        <end position="863"/>
    </location>
</feature>
<dbReference type="SMART" id="SM00906">
    <property type="entry name" value="Fungal_trans"/>
    <property type="match status" value="1"/>
</dbReference>
<feature type="region of interest" description="Disordered" evidence="7">
    <location>
        <begin position="94"/>
        <end position="202"/>
    </location>
</feature>
<dbReference type="GO" id="GO:0006351">
    <property type="term" value="P:DNA-templated transcription"/>
    <property type="evidence" value="ECO:0007669"/>
    <property type="project" value="InterPro"/>
</dbReference>
<evidence type="ECO:0000256" key="4">
    <source>
        <dbReference type="ARBA" id="ARBA00023125"/>
    </source>
</evidence>
<evidence type="ECO:0000256" key="7">
    <source>
        <dbReference type="SAM" id="MobiDB-lite"/>
    </source>
</evidence>
<dbReference type="InterPro" id="IPR007219">
    <property type="entry name" value="XnlR_reg_dom"/>
</dbReference>
<keyword evidence="2" id="KW-0862">Zinc</keyword>
<feature type="region of interest" description="Disordered" evidence="7">
    <location>
        <begin position="807"/>
        <end position="895"/>
    </location>
</feature>
<evidence type="ECO:0000313" key="9">
    <source>
        <dbReference type="EMBL" id="POY73114.1"/>
    </source>
</evidence>
<feature type="compositionally biased region" description="Low complexity" evidence="7">
    <location>
        <begin position="96"/>
        <end position="105"/>
    </location>
</feature>
<dbReference type="OrthoDB" id="2123952at2759"/>
<dbReference type="Proteomes" id="UP000237144">
    <property type="component" value="Unassembled WGS sequence"/>
</dbReference>
<feature type="compositionally biased region" description="Low complexity" evidence="7">
    <location>
        <begin position="136"/>
        <end position="147"/>
    </location>
</feature>
<evidence type="ECO:0000313" key="10">
    <source>
        <dbReference type="Proteomes" id="UP000237144"/>
    </source>
</evidence>
<dbReference type="CDD" id="cd12148">
    <property type="entry name" value="fungal_TF_MHR"/>
    <property type="match status" value="1"/>
</dbReference>
<feature type="region of interest" description="Disordered" evidence="7">
    <location>
        <begin position="1075"/>
        <end position="1134"/>
    </location>
</feature>
<evidence type="ECO:0000256" key="2">
    <source>
        <dbReference type="ARBA" id="ARBA00022833"/>
    </source>
</evidence>
<feature type="compositionally biased region" description="Polar residues" evidence="7">
    <location>
        <begin position="1088"/>
        <end position="1098"/>
    </location>
</feature>
<keyword evidence="5" id="KW-0804">Transcription</keyword>
<feature type="compositionally biased region" description="Low complexity" evidence="7">
    <location>
        <begin position="216"/>
        <end position="236"/>
    </location>
</feature>
<comment type="caution">
    <text evidence="9">The sequence shown here is derived from an EMBL/GenBank/DDBJ whole genome shotgun (WGS) entry which is preliminary data.</text>
</comment>
<dbReference type="GO" id="GO:0008270">
    <property type="term" value="F:zinc ion binding"/>
    <property type="evidence" value="ECO:0007669"/>
    <property type="project" value="InterPro"/>
</dbReference>
<keyword evidence="1" id="KW-0479">Metal-binding</keyword>
<evidence type="ECO:0000256" key="5">
    <source>
        <dbReference type="ARBA" id="ARBA00023163"/>
    </source>
</evidence>
<dbReference type="Pfam" id="PF04082">
    <property type="entry name" value="Fungal_trans"/>
    <property type="match status" value="1"/>
</dbReference>
<evidence type="ECO:0000256" key="3">
    <source>
        <dbReference type="ARBA" id="ARBA00023015"/>
    </source>
</evidence>
<feature type="region of interest" description="Disordered" evidence="7">
    <location>
        <begin position="216"/>
        <end position="249"/>
    </location>
</feature>
<feature type="compositionally biased region" description="Low complexity" evidence="7">
    <location>
        <begin position="816"/>
        <end position="827"/>
    </location>
</feature>
<dbReference type="PANTHER" id="PTHR31313">
    <property type="entry name" value="TY1 ENHANCER ACTIVATOR"/>
    <property type="match status" value="1"/>
</dbReference>
<keyword evidence="6" id="KW-0539">Nucleus</keyword>
<dbReference type="PANTHER" id="PTHR31313:SF78">
    <property type="entry name" value="TRANSCRIPTION FACTOR DOMAIN-CONTAINING PROTEIN"/>
    <property type="match status" value="1"/>
</dbReference>
<feature type="compositionally biased region" description="Low complexity" evidence="7">
    <location>
        <begin position="1106"/>
        <end position="1115"/>
    </location>
</feature>
<keyword evidence="3" id="KW-0805">Transcription regulation</keyword>
<reference evidence="9 10" key="1">
    <citation type="journal article" date="2018" name="Front. Microbiol.">
        <title>Prospects for Fungal Bioremediation of Acidic Radioactive Waste Sites: Characterization and Genome Sequence of Rhodotorula taiwanensis MD1149.</title>
        <authorList>
            <person name="Tkavc R."/>
            <person name="Matrosova V.Y."/>
            <person name="Grichenko O.E."/>
            <person name="Gostincar C."/>
            <person name="Volpe R.P."/>
            <person name="Klimenkova P."/>
            <person name="Gaidamakova E.K."/>
            <person name="Zhou C.E."/>
            <person name="Stewart B.J."/>
            <person name="Lyman M.G."/>
            <person name="Malfatti S.A."/>
            <person name="Rubinfeld B."/>
            <person name="Courtot M."/>
            <person name="Singh J."/>
            <person name="Dalgard C.L."/>
            <person name="Hamilton T."/>
            <person name="Frey K.G."/>
            <person name="Gunde-Cimerman N."/>
            <person name="Dugan L."/>
            <person name="Daly M.J."/>
        </authorList>
    </citation>
    <scope>NUCLEOTIDE SEQUENCE [LARGE SCALE GENOMIC DNA]</scope>
    <source>
        <strain evidence="9 10">MD1149</strain>
    </source>
</reference>
<keyword evidence="4" id="KW-0238">DNA-binding</keyword>
<proteinExistence type="predicted"/>
<accession>A0A2S5B8L1</accession>
<evidence type="ECO:0000256" key="6">
    <source>
        <dbReference type="ARBA" id="ARBA00023242"/>
    </source>
</evidence>
<dbReference type="STRING" id="741276.A0A2S5B8L1"/>
<gene>
    <name evidence="9" type="ORF">BMF94_3852</name>
</gene>
<protein>
    <recommendedName>
        <fullName evidence="8">Xylanolytic transcriptional activator regulatory domain-containing protein</fullName>
    </recommendedName>
</protein>
<sequence>MGIALRRYIEAIESRLHRMEVLLGGLLGSDDPRAQTLLGELIGTCAATRPRSFDKKVPGDSEARDILAKDLKAAAAVPDPKDAKRSWKREYIEQGQAQAQAAQQASSNTPKVEPGAFPTLPGQPAFVAAPGPLAIQNQHQHQHPQYQDEMYRTPPGGAAESTASDSGASPLGGGGPAAGLLSPRQRRRTETAASTSPEDDRKQMAYAFRLPPIGATAAAGSSSSARSGSGGAASSAPPLPPDRVGHTGTSTYTLTQVGAADGEAATNEPLTELADVVGQLSLNENAEVRYHGRSSGLYLISKSQRYRDFFWHFPSSTFWPPLEGLQRKTEREILGLEEGEDPLPDLETQSHLLMAYWTYVHPHFPVCYKVAFLRQYRHALAHPDSTEPSTPAGTGKVPTVLLLSMFAVAARYCDIDKTQTEGGKLWPAGQEYLDKARLLLNYDYGSSKLVTVQALLLISYREVGVGAMSSAWMTAGMAIRMAQDLGLFRDVEKWFVPIQRFSHEEKQTRKRVWWACVILDRYTASYIGRPGTIHERDYDCGFPSEDEPDEHEQWRPVRIDGTEFSGPPKSGVETLSEENLQFLRSYPPTRAHTISTFNAKAALAVIINRIISNIYAIRIRVLGQSSETLLSLLDQSLASWFLALPPQLQYNPASKNMPPPHFYNSLILLHRPFIPGQNSVATHGNFPSHGICTTAANAIANIVTKWRKTWTLRQCPPFLTYPIFSAGIICVYNASFDESLAHPAKVHLKQCMEALEEMEHIWGSATRQRELLHGLVDLRDADLTTELGLDAAQVPLQQLPNRGLKRAGMDVDESGKSSGSASPAAGGVRTASTFHQKPMRAPRPSAASQRRRSSASSTNRPAPTLQPLAPKPNPSSSSSSSSSNPPPSLVRQGPQPDILEEPAFLHGFGNIGSSAMAPFPIGTEMSAQSFDILNRDIDLNLFRSRPGSSGGTNANGNPGSTNYADLLNTFFPGMDGSAWPIGSPSAGSPFAFSTMQQQPQTQTQTPAVASNGPGSGGAAMQFAQATGIGGEPATSPPLDQTPAFFGMPLGANLGDEWLNYSYNAFPGMSDMLATSPSSASAGGGPIDATTSPASQFPSCQLPLPLPLAGPAESPPHATSATSPGLAGVGPVSPP</sequence>
<keyword evidence="10" id="KW-1185">Reference proteome</keyword>
<feature type="compositionally biased region" description="Low complexity" evidence="7">
    <location>
        <begin position="874"/>
        <end position="883"/>
    </location>
</feature>
<dbReference type="AlphaFoldDB" id="A0A2S5B8L1"/>
<evidence type="ECO:0000259" key="8">
    <source>
        <dbReference type="SMART" id="SM00906"/>
    </source>
</evidence>
<name>A0A2S5B8L1_9BASI</name>
<dbReference type="InterPro" id="IPR051615">
    <property type="entry name" value="Transcr_Regulatory_Elem"/>
</dbReference>
<feature type="domain" description="Xylanolytic transcriptional activator regulatory" evidence="8">
    <location>
        <begin position="471"/>
        <end position="549"/>
    </location>
</feature>
<dbReference type="GO" id="GO:0003677">
    <property type="term" value="F:DNA binding"/>
    <property type="evidence" value="ECO:0007669"/>
    <property type="project" value="UniProtKB-KW"/>
</dbReference>
<dbReference type="EMBL" id="PJQD01000041">
    <property type="protein sequence ID" value="POY73114.1"/>
    <property type="molecule type" value="Genomic_DNA"/>
</dbReference>
<organism evidence="9 10">
    <name type="scientific">Rhodotorula taiwanensis</name>
    <dbReference type="NCBI Taxonomy" id="741276"/>
    <lineage>
        <taxon>Eukaryota</taxon>
        <taxon>Fungi</taxon>
        <taxon>Dikarya</taxon>
        <taxon>Basidiomycota</taxon>
        <taxon>Pucciniomycotina</taxon>
        <taxon>Microbotryomycetes</taxon>
        <taxon>Sporidiobolales</taxon>
        <taxon>Sporidiobolaceae</taxon>
        <taxon>Rhodotorula</taxon>
    </lineage>
</organism>